<dbReference type="Proteomes" id="UP001165498">
    <property type="component" value="Unassembled WGS sequence"/>
</dbReference>
<accession>A0ABT1QQV2</accession>
<reference evidence="1" key="1">
    <citation type="submission" date="2022-07" db="EMBL/GenBank/DDBJ databases">
        <title>Tahibacter sp., a new gammaproteobacterium isolated from the silt sample collected at pig farm.</title>
        <authorList>
            <person name="Chen H."/>
        </authorList>
    </citation>
    <scope>NUCLEOTIDE SEQUENCE</scope>
    <source>
        <strain evidence="1">P2K</strain>
    </source>
</reference>
<dbReference type="EMBL" id="JANFQO010000006">
    <property type="protein sequence ID" value="MCQ4164652.1"/>
    <property type="molecule type" value="Genomic_DNA"/>
</dbReference>
<dbReference type="PANTHER" id="PTHR38453:SF1">
    <property type="entry name" value="CYTOPLASMIC PROTEIN"/>
    <property type="match status" value="1"/>
</dbReference>
<comment type="caution">
    <text evidence="1">The sequence shown here is derived from an EMBL/GenBank/DDBJ whole genome shotgun (WGS) entry which is preliminary data.</text>
</comment>
<dbReference type="Pfam" id="PF04328">
    <property type="entry name" value="Sel_put"/>
    <property type="match status" value="1"/>
</dbReference>
<dbReference type="RefSeq" id="WP_255913531.1">
    <property type="nucleotide sequence ID" value="NZ_JANFQO010000006.1"/>
</dbReference>
<evidence type="ECO:0000313" key="2">
    <source>
        <dbReference type="Proteomes" id="UP001165498"/>
    </source>
</evidence>
<dbReference type="PANTHER" id="PTHR38453">
    <property type="entry name" value="CYTOPLASMIC PROTEIN-RELATED"/>
    <property type="match status" value="1"/>
</dbReference>
<gene>
    <name evidence="1" type="ORF">NM961_08005</name>
</gene>
<protein>
    <submittedName>
        <fullName evidence="1">YbdD/YjiX family protein</fullName>
    </submittedName>
</protein>
<keyword evidence="2" id="KW-1185">Reference proteome</keyword>
<proteinExistence type="predicted"/>
<name>A0ABT1QQV2_9GAMM</name>
<dbReference type="InterPro" id="IPR007423">
    <property type="entry name" value="Sel_put"/>
</dbReference>
<sequence>MRRPVTLLREAWRQLCETARLAVGVPDYGSYLRHHAQAHPGQAPLSYEQFFADRLAARYARGRSRCC</sequence>
<organism evidence="1 2">
    <name type="scientific">Tahibacter harae</name>
    <dbReference type="NCBI Taxonomy" id="2963937"/>
    <lineage>
        <taxon>Bacteria</taxon>
        <taxon>Pseudomonadati</taxon>
        <taxon>Pseudomonadota</taxon>
        <taxon>Gammaproteobacteria</taxon>
        <taxon>Lysobacterales</taxon>
        <taxon>Rhodanobacteraceae</taxon>
        <taxon>Tahibacter</taxon>
    </lineage>
</organism>
<evidence type="ECO:0000313" key="1">
    <source>
        <dbReference type="EMBL" id="MCQ4164652.1"/>
    </source>
</evidence>